<comment type="similarity">
    <text evidence="1">Belongs to the glycosyltransferase 2 family.</text>
</comment>
<keyword evidence="2" id="KW-0328">Glycosyltransferase</keyword>
<dbReference type="InterPro" id="IPR029044">
    <property type="entry name" value="Nucleotide-diphossugar_trans"/>
</dbReference>
<dbReference type="AlphaFoldDB" id="A0A977KZZ6"/>
<dbReference type="PANTHER" id="PTHR43630">
    <property type="entry name" value="POLY-BETA-1,6-N-ACETYL-D-GLUCOSAMINE SYNTHASE"/>
    <property type="match status" value="1"/>
</dbReference>
<dbReference type="Gene3D" id="3.90.550.10">
    <property type="entry name" value="Spore Coat Polysaccharide Biosynthesis Protein SpsA, Chain A"/>
    <property type="match status" value="1"/>
</dbReference>
<dbReference type="GO" id="GO:0016757">
    <property type="term" value="F:glycosyltransferase activity"/>
    <property type="evidence" value="ECO:0007669"/>
    <property type="project" value="UniProtKB-KW"/>
</dbReference>
<organism evidence="6">
    <name type="scientific">Woronichinia naegeliana WA131</name>
    <dbReference type="NCBI Taxonomy" id="2824559"/>
    <lineage>
        <taxon>Bacteria</taxon>
        <taxon>Bacillati</taxon>
        <taxon>Cyanobacteriota</taxon>
        <taxon>Cyanophyceae</taxon>
        <taxon>Synechococcales</taxon>
        <taxon>Coelosphaeriaceae</taxon>
        <taxon>Woronichinia</taxon>
    </lineage>
</organism>
<dbReference type="PANTHER" id="PTHR43630:SF1">
    <property type="entry name" value="POLY-BETA-1,6-N-ACETYL-D-GLUCOSAMINE SYNTHASE"/>
    <property type="match status" value="1"/>
</dbReference>
<dbReference type="KEGG" id="wna:KA717_10440"/>
<evidence type="ECO:0000256" key="1">
    <source>
        <dbReference type="ARBA" id="ARBA00006739"/>
    </source>
</evidence>
<feature type="transmembrane region" description="Helical" evidence="4">
    <location>
        <begin position="222"/>
        <end position="238"/>
    </location>
</feature>
<evidence type="ECO:0000313" key="6">
    <source>
        <dbReference type="EMBL" id="UXE63046.1"/>
    </source>
</evidence>
<reference evidence="6" key="1">
    <citation type="submission" date="2021-04" db="EMBL/GenBank/DDBJ databases">
        <title>Genome sequence of Woronichinia naegeliana from Washington state freshwater lake bloom.</title>
        <authorList>
            <person name="Dreher T.W."/>
        </authorList>
    </citation>
    <scope>NUCLEOTIDE SEQUENCE</scope>
    <source>
        <strain evidence="6">WA131</strain>
    </source>
</reference>
<name>A0A977KZZ6_9CYAN</name>
<accession>A0A977KZZ6</accession>
<evidence type="ECO:0000256" key="3">
    <source>
        <dbReference type="ARBA" id="ARBA00022679"/>
    </source>
</evidence>
<protein>
    <submittedName>
        <fullName evidence="6">Glycosyltransferase family 2 protein</fullName>
    </submittedName>
</protein>
<evidence type="ECO:0000259" key="5">
    <source>
        <dbReference type="Pfam" id="PF00535"/>
    </source>
</evidence>
<feature type="domain" description="Glycosyltransferase 2-like" evidence="5">
    <location>
        <begin position="8"/>
        <end position="125"/>
    </location>
</feature>
<gene>
    <name evidence="6" type="ORF">KA717_10440</name>
</gene>
<dbReference type="Pfam" id="PF00535">
    <property type="entry name" value="Glycos_transf_2"/>
    <property type="match status" value="1"/>
</dbReference>
<keyword evidence="4" id="KW-0812">Transmembrane</keyword>
<dbReference type="CDD" id="cd00761">
    <property type="entry name" value="Glyco_tranf_GTA_type"/>
    <property type="match status" value="1"/>
</dbReference>
<dbReference type="SUPFAM" id="SSF53448">
    <property type="entry name" value="Nucleotide-diphospho-sugar transferases"/>
    <property type="match status" value="1"/>
</dbReference>
<dbReference type="InterPro" id="IPR001173">
    <property type="entry name" value="Glyco_trans_2-like"/>
</dbReference>
<evidence type="ECO:0000256" key="4">
    <source>
        <dbReference type="SAM" id="Phobius"/>
    </source>
</evidence>
<evidence type="ECO:0000256" key="2">
    <source>
        <dbReference type="ARBA" id="ARBA00022676"/>
    </source>
</evidence>
<sequence length="299" mass="34210">MDTRIVLISPVRNEEVFLPKVIESLVNQTVQPLEWLVVNDGSTDNTLAILEAAAQSYPWIHIENKPDRGIRSVGPGVVEAFYYGYERLKTQDYDFIGKMDGDIAFGPRYFERLMALFASDRYLGAASGKPFLEENGKLVIERTADEMVAGQINFYRRQCFEEIGGFVREVHWDGIAFHKARMAGWRTRSLEDPDLNFIHQRLMGSSHQGVLTGRLRWGRGQYFMGTHPLYIFAIGLYRTVEKPWLIGGLFIVLGYFQALITGMKRYESPGFRQSLQAWQMARLKLGKTLETIPDPESMP</sequence>
<keyword evidence="3" id="KW-0808">Transferase</keyword>
<feature type="transmembrane region" description="Helical" evidence="4">
    <location>
        <begin position="244"/>
        <end position="263"/>
    </location>
</feature>
<keyword evidence="4" id="KW-0472">Membrane</keyword>
<proteinExistence type="inferred from homology"/>
<dbReference type="EMBL" id="CP073041">
    <property type="protein sequence ID" value="UXE63046.1"/>
    <property type="molecule type" value="Genomic_DNA"/>
</dbReference>
<dbReference type="Proteomes" id="UP001065613">
    <property type="component" value="Chromosome"/>
</dbReference>
<keyword evidence="4" id="KW-1133">Transmembrane helix</keyword>